<evidence type="ECO:0000313" key="2">
    <source>
        <dbReference type="Proteomes" id="UP000193642"/>
    </source>
</evidence>
<organism evidence="1 2">
    <name type="scientific">Rhizoclosmatium globosum</name>
    <dbReference type="NCBI Taxonomy" id="329046"/>
    <lineage>
        <taxon>Eukaryota</taxon>
        <taxon>Fungi</taxon>
        <taxon>Fungi incertae sedis</taxon>
        <taxon>Chytridiomycota</taxon>
        <taxon>Chytridiomycota incertae sedis</taxon>
        <taxon>Chytridiomycetes</taxon>
        <taxon>Chytridiales</taxon>
        <taxon>Chytriomycetaceae</taxon>
        <taxon>Rhizoclosmatium</taxon>
    </lineage>
</organism>
<accession>A0A1Y2B7R1</accession>
<reference evidence="1 2" key="1">
    <citation type="submission" date="2016-07" db="EMBL/GenBank/DDBJ databases">
        <title>Pervasive Adenine N6-methylation of Active Genes in Fungi.</title>
        <authorList>
            <consortium name="DOE Joint Genome Institute"/>
            <person name="Mondo S.J."/>
            <person name="Dannebaum R.O."/>
            <person name="Kuo R.C."/>
            <person name="Labutti K."/>
            <person name="Haridas S."/>
            <person name="Kuo A."/>
            <person name="Salamov A."/>
            <person name="Ahrendt S.R."/>
            <person name="Lipzen A."/>
            <person name="Sullivan W."/>
            <person name="Andreopoulos W.B."/>
            <person name="Clum A."/>
            <person name="Lindquist E."/>
            <person name="Daum C."/>
            <person name="Ramamoorthy G.K."/>
            <person name="Gryganskyi A."/>
            <person name="Culley D."/>
            <person name="Magnuson J.K."/>
            <person name="James T.Y."/>
            <person name="O'Malley M.A."/>
            <person name="Stajich J.E."/>
            <person name="Spatafora J.W."/>
            <person name="Visel A."/>
            <person name="Grigoriev I.V."/>
        </authorList>
    </citation>
    <scope>NUCLEOTIDE SEQUENCE [LARGE SCALE GENOMIC DNA]</scope>
    <source>
        <strain evidence="1 2">JEL800</strain>
    </source>
</reference>
<name>A0A1Y2B7R1_9FUNG</name>
<protein>
    <submittedName>
        <fullName evidence="1">Uncharacterized protein</fullName>
    </submittedName>
</protein>
<dbReference type="AlphaFoldDB" id="A0A1Y2B7R1"/>
<dbReference type="Proteomes" id="UP000193642">
    <property type="component" value="Unassembled WGS sequence"/>
</dbReference>
<feature type="non-terminal residue" evidence="1">
    <location>
        <position position="62"/>
    </location>
</feature>
<keyword evidence="2" id="KW-1185">Reference proteome</keyword>
<sequence length="62" mass="6988">MHFQTEFENRDLIPCVEDDDFFGLGTGVEAGLVRSGADSESEEELLLDSEGLRRWVREVVEG</sequence>
<comment type="caution">
    <text evidence="1">The sequence shown here is derived from an EMBL/GenBank/DDBJ whole genome shotgun (WGS) entry which is preliminary data.</text>
</comment>
<evidence type="ECO:0000313" key="1">
    <source>
        <dbReference type="EMBL" id="ORY30507.1"/>
    </source>
</evidence>
<proteinExistence type="predicted"/>
<dbReference type="EMBL" id="MCGO01000082">
    <property type="protein sequence ID" value="ORY30507.1"/>
    <property type="molecule type" value="Genomic_DNA"/>
</dbReference>
<gene>
    <name evidence="1" type="ORF">BCR33DRAFT_724320</name>
</gene>